<dbReference type="GO" id="GO:0030313">
    <property type="term" value="C:cell envelope"/>
    <property type="evidence" value="ECO:0007669"/>
    <property type="project" value="UniProtKB-SubCell"/>
</dbReference>
<dbReference type="GO" id="GO:0005507">
    <property type="term" value="F:copper ion binding"/>
    <property type="evidence" value="ECO:0007669"/>
    <property type="project" value="InterPro"/>
</dbReference>
<evidence type="ECO:0000256" key="3">
    <source>
        <dbReference type="ARBA" id="ARBA00022729"/>
    </source>
</evidence>
<feature type="transmembrane region" description="Helical" evidence="5">
    <location>
        <begin position="180"/>
        <end position="201"/>
    </location>
</feature>
<sequence length="205" mass="20875">MSAMISGSLRRPLAVFAAILTIILASVVGMASAASAHNYVVSSTPTEGQTLTELPGEFIVTTNDVLLSAGAVAMEVTDADGLFYGDGCVTIDGASVTMSAALGAPGDYTLTWQAVSADAHTISGVISFAWAPTQPGDESVGHATAPQCGVSSEEEQVEPSATAEEPSTPAVPEEESTLPVAIWIASGLIGLAVIAVVIMAIRRKR</sequence>
<dbReference type="EMBL" id="QEEX01000001">
    <property type="protein sequence ID" value="PWB96924.1"/>
    <property type="molecule type" value="Genomic_DNA"/>
</dbReference>
<protein>
    <submittedName>
        <fullName evidence="7">Transporter</fullName>
    </submittedName>
</protein>
<keyword evidence="8" id="KW-1185">Reference proteome</keyword>
<proteinExistence type="predicted"/>
<dbReference type="GO" id="GO:0042597">
    <property type="term" value="C:periplasmic space"/>
    <property type="evidence" value="ECO:0007669"/>
    <property type="project" value="InterPro"/>
</dbReference>
<dbReference type="Gene3D" id="2.60.40.1220">
    <property type="match status" value="1"/>
</dbReference>
<dbReference type="InterPro" id="IPR014755">
    <property type="entry name" value="Cu-Rt/internalin_Ig-like"/>
</dbReference>
<dbReference type="GO" id="GO:0005886">
    <property type="term" value="C:plasma membrane"/>
    <property type="evidence" value="ECO:0007669"/>
    <property type="project" value="TreeGrafter"/>
</dbReference>
<dbReference type="InterPro" id="IPR007348">
    <property type="entry name" value="CopC_dom"/>
</dbReference>
<evidence type="ECO:0000256" key="4">
    <source>
        <dbReference type="ARBA" id="ARBA00023008"/>
    </source>
</evidence>
<evidence type="ECO:0000313" key="7">
    <source>
        <dbReference type="EMBL" id="PWB96924.1"/>
    </source>
</evidence>
<organism evidence="7 8">
    <name type="scientific">Homoserinimonas hongtaonis</name>
    <dbReference type="NCBI Taxonomy" id="2079791"/>
    <lineage>
        <taxon>Bacteria</taxon>
        <taxon>Bacillati</taxon>
        <taxon>Actinomycetota</taxon>
        <taxon>Actinomycetes</taxon>
        <taxon>Micrococcales</taxon>
        <taxon>Microbacteriaceae</taxon>
        <taxon>Homoserinimonas</taxon>
    </lineage>
</organism>
<keyword evidence="4" id="KW-0186">Copper</keyword>
<dbReference type="GO" id="GO:0006825">
    <property type="term" value="P:copper ion transport"/>
    <property type="evidence" value="ECO:0007669"/>
    <property type="project" value="InterPro"/>
</dbReference>
<dbReference type="InterPro" id="IPR014756">
    <property type="entry name" value="Ig_E-set"/>
</dbReference>
<evidence type="ECO:0000256" key="2">
    <source>
        <dbReference type="ARBA" id="ARBA00022723"/>
    </source>
</evidence>
<dbReference type="PANTHER" id="PTHR34820:SF4">
    <property type="entry name" value="INNER MEMBRANE PROTEIN YEBZ"/>
    <property type="match status" value="1"/>
</dbReference>
<keyword evidence="3" id="KW-0732">Signal</keyword>
<dbReference type="GO" id="GO:0046688">
    <property type="term" value="P:response to copper ion"/>
    <property type="evidence" value="ECO:0007669"/>
    <property type="project" value="InterPro"/>
</dbReference>
<gene>
    <name evidence="7" type="ORF">DF220_03055</name>
</gene>
<evidence type="ECO:0000256" key="1">
    <source>
        <dbReference type="ARBA" id="ARBA00004196"/>
    </source>
</evidence>
<comment type="caution">
    <text evidence="7">The sequence shown here is derived from an EMBL/GenBank/DDBJ whole genome shotgun (WGS) entry which is preliminary data.</text>
</comment>
<name>A0A2U1SZ68_9MICO</name>
<dbReference type="SUPFAM" id="SSF81296">
    <property type="entry name" value="E set domains"/>
    <property type="match status" value="1"/>
</dbReference>
<accession>A0A2U1SZ68</accession>
<keyword evidence="5" id="KW-1133">Transmembrane helix</keyword>
<reference evidence="8" key="1">
    <citation type="submission" date="2018-04" db="EMBL/GenBank/DDBJ databases">
        <authorList>
            <person name="Liu S."/>
            <person name="Wang Z."/>
            <person name="Li J."/>
        </authorList>
    </citation>
    <scope>NUCLEOTIDE SEQUENCE [LARGE SCALE GENOMIC DNA]</scope>
    <source>
        <strain evidence="8">S1194</strain>
    </source>
</reference>
<dbReference type="PANTHER" id="PTHR34820">
    <property type="entry name" value="INNER MEMBRANE PROTEIN YEBZ"/>
    <property type="match status" value="1"/>
</dbReference>
<evidence type="ECO:0000256" key="5">
    <source>
        <dbReference type="SAM" id="Phobius"/>
    </source>
</evidence>
<dbReference type="Pfam" id="PF04234">
    <property type="entry name" value="CopC"/>
    <property type="match status" value="1"/>
</dbReference>
<dbReference type="RefSeq" id="WP_108996953.1">
    <property type="nucleotide sequence ID" value="NZ_QEEX01000001.1"/>
</dbReference>
<dbReference type="Proteomes" id="UP000244978">
    <property type="component" value="Unassembled WGS sequence"/>
</dbReference>
<keyword evidence="5" id="KW-0812">Transmembrane</keyword>
<evidence type="ECO:0000313" key="8">
    <source>
        <dbReference type="Proteomes" id="UP000244978"/>
    </source>
</evidence>
<dbReference type="AlphaFoldDB" id="A0A2U1SZ68"/>
<feature type="domain" description="CopC" evidence="6">
    <location>
        <begin position="37"/>
        <end position="129"/>
    </location>
</feature>
<keyword evidence="5" id="KW-0472">Membrane</keyword>
<comment type="subcellular location">
    <subcellularLocation>
        <location evidence="1">Cell envelope</location>
    </subcellularLocation>
</comment>
<evidence type="ECO:0000259" key="6">
    <source>
        <dbReference type="Pfam" id="PF04234"/>
    </source>
</evidence>
<keyword evidence="2" id="KW-0479">Metal-binding</keyword>
<dbReference type="InterPro" id="IPR032694">
    <property type="entry name" value="CopC/D"/>
</dbReference>